<dbReference type="Gramene" id="Solyc03g045085.1.1">
    <property type="protein sequence ID" value="Solyc03g045085.1.1"/>
    <property type="gene ID" value="Solyc03g045085.1"/>
</dbReference>
<protein>
    <submittedName>
        <fullName evidence="1">Uncharacterized protein</fullName>
    </submittedName>
</protein>
<dbReference type="AlphaFoldDB" id="A0A3Q7FGZ2"/>
<dbReference type="InterPro" id="IPR045301">
    <property type="entry name" value="GEX3-like"/>
</dbReference>
<organism evidence="1">
    <name type="scientific">Solanum lycopersicum</name>
    <name type="common">Tomato</name>
    <name type="synonym">Lycopersicon esculentum</name>
    <dbReference type="NCBI Taxonomy" id="4081"/>
    <lineage>
        <taxon>Eukaryota</taxon>
        <taxon>Viridiplantae</taxon>
        <taxon>Streptophyta</taxon>
        <taxon>Embryophyta</taxon>
        <taxon>Tracheophyta</taxon>
        <taxon>Spermatophyta</taxon>
        <taxon>Magnoliopsida</taxon>
        <taxon>eudicotyledons</taxon>
        <taxon>Gunneridae</taxon>
        <taxon>Pentapetalae</taxon>
        <taxon>asterids</taxon>
        <taxon>lamiids</taxon>
        <taxon>Solanales</taxon>
        <taxon>Solanaceae</taxon>
        <taxon>Solanoideae</taxon>
        <taxon>Solaneae</taxon>
        <taxon>Solanum</taxon>
        <taxon>Solanum subgen. Lycopersicon</taxon>
    </lineage>
</organism>
<dbReference type="Proteomes" id="UP000004994">
    <property type="component" value="Chromosome 3"/>
</dbReference>
<accession>A0A3Q7FGZ2</accession>
<reference evidence="1" key="2">
    <citation type="submission" date="2019-01" db="UniProtKB">
        <authorList>
            <consortium name="EnsemblPlants"/>
        </authorList>
    </citation>
    <scope>IDENTIFICATION</scope>
    <source>
        <strain evidence="1">cv. Heinz 1706</strain>
    </source>
</reference>
<reference evidence="1" key="1">
    <citation type="journal article" date="2012" name="Nature">
        <title>The tomato genome sequence provides insights into fleshy fruit evolution.</title>
        <authorList>
            <consortium name="Tomato Genome Consortium"/>
        </authorList>
    </citation>
    <scope>NUCLEOTIDE SEQUENCE [LARGE SCALE GENOMIC DNA]</scope>
    <source>
        <strain evidence="1">cv. Heinz 1706</strain>
    </source>
</reference>
<dbReference type="EnsemblPlants" id="Solyc03g045085.1.1">
    <property type="protein sequence ID" value="Solyc03g045085.1.1"/>
    <property type="gene ID" value="Solyc03g045085.1"/>
</dbReference>
<dbReference type="STRING" id="4081.A0A3Q7FGZ2"/>
<dbReference type="PANTHER" id="PTHR37253:SF1">
    <property type="entry name" value="PROTEIN GAMETE EXPRESSED 3"/>
    <property type="match status" value="1"/>
</dbReference>
<name>A0A3Q7FGZ2_SOLLC</name>
<sequence>MYPATVTPSYIRQESFKKVVYKLSKPLISDDGKVYLCSEKKFFAFESNGSVAWTLSLSYRCSSSIAPVQGESRKARLHFKTESDK</sequence>
<dbReference type="InParanoid" id="A0A3Q7FGZ2"/>
<dbReference type="PANTHER" id="PTHR37253">
    <property type="entry name" value="PROTEIN GAMETE EXPRESSED 3"/>
    <property type="match status" value="1"/>
</dbReference>
<proteinExistence type="predicted"/>
<evidence type="ECO:0000313" key="2">
    <source>
        <dbReference type="Proteomes" id="UP000004994"/>
    </source>
</evidence>
<evidence type="ECO:0000313" key="1">
    <source>
        <dbReference type="EnsemblPlants" id="Solyc03g045085.1.1"/>
    </source>
</evidence>
<keyword evidence="2" id="KW-1185">Reference proteome</keyword>